<dbReference type="Gene3D" id="3.40.50.1110">
    <property type="entry name" value="SGNH hydrolase"/>
    <property type="match status" value="1"/>
</dbReference>
<evidence type="ECO:0000313" key="2">
    <source>
        <dbReference type="EMBL" id="GHO89037.1"/>
    </source>
</evidence>
<evidence type="ECO:0000259" key="1">
    <source>
        <dbReference type="Pfam" id="PF13472"/>
    </source>
</evidence>
<dbReference type="Pfam" id="PF13472">
    <property type="entry name" value="Lipase_GDSL_2"/>
    <property type="match status" value="1"/>
</dbReference>
<evidence type="ECO:0000313" key="3">
    <source>
        <dbReference type="Proteomes" id="UP000635565"/>
    </source>
</evidence>
<comment type="caution">
    <text evidence="2">The sequence shown here is derived from an EMBL/GenBank/DDBJ whole genome shotgun (WGS) entry which is preliminary data.</text>
</comment>
<organism evidence="2 3">
    <name type="scientific">Dictyobacter formicarum</name>
    <dbReference type="NCBI Taxonomy" id="2778368"/>
    <lineage>
        <taxon>Bacteria</taxon>
        <taxon>Bacillati</taxon>
        <taxon>Chloroflexota</taxon>
        <taxon>Ktedonobacteria</taxon>
        <taxon>Ktedonobacterales</taxon>
        <taxon>Dictyobacteraceae</taxon>
        <taxon>Dictyobacter</taxon>
    </lineage>
</organism>
<feature type="domain" description="SGNH hydrolase-type esterase" evidence="1">
    <location>
        <begin position="4"/>
        <end position="179"/>
    </location>
</feature>
<protein>
    <recommendedName>
        <fullName evidence="1">SGNH hydrolase-type esterase domain-containing protein</fullName>
    </recommendedName>
</protein>
<reference evidence="2 3" key="1">
    <citation type="journal article" date="2021" name="Int. J. Syst. Evol. Microbiol.">
        <title>Reticulibacter mediterranei gen. nov., sp. nov., within the new family Reticulibacteraceae fam. nov., and Ktedonospora formicarum gen. nov., sp. nov., Ktedonobacter robiniae sp. nov., Dictyobacter formicarum sp. nov. and Dictyobacter arantiisoli sp. nov., belonging to the class Ktedonobacteria.</title>
        <authorList>
            <person name="Yabe S."/>
            <person name="Zheng Y."/>
            <person name="Wang C.M."/>
            <person name="Sakai Y."/>
            <person name="Abe K."/>
            <person name="Yokota A."/>
            <person name="Donadio S."/>
            <person name="Cavaletti L."/>
            <person name="Monciardini P."/>
        </authorList>
    </citation>
    <scope>NUCLEOTIDE SEQUENCE [LARGE SCALE GENOMIC DNA]</scope>
    <source>
        <strain evidence="2 3">SOSP1-9</strain>
    </source>
</reference>
<name>A0ABQ3VRY6_9CHLR</name>
<gene>
    <name evidence="2" type="ORF">KSZ_70430</name>
</gene>
<dbReference type="Proteomes" id="UP000635565">
    <property type="component" value="Unassembled WGS sequence"/>
</dbReference>
<sequence>MYVALGASDAVGVGSQQPGAQGYVPLISDHLPQGSHMINLGVSGIHLHEALDKELPLALNTDPQLITIWLVTNDFIAGVSYNNYMHDLDSMLKQLQSQTQARMVMANLPDLTRLPAFEHDGVDQKTHMLTEIQHWNAHIASLAHKYGVTIVDLTAENSLLTSHPEYISSDGFHPSAAGYVELSNLFWQAIKS</sequence>
<dbReference type="InterPro" id="IPR036514">
    <property type="entry name" value="SGNH_hydro_sf"/>
</dbReference>
<proteinExistence type="predicted"/>
<accession>A0ABQ3VRY6</accession>
<dbReference type="EMBL" id="BNJJ01000030">
    <property type="protein sequence ID" value="GHO89037.1"/>
    <property type="molecule type" value="Genomic_DNA"/>
</dbReference>
<dbReference type="PANTHER" id="PTHR30383">
    <property type="entry name" value="THIOESTERASE 1/PROTEASE 1/LYSOPHOSPHOLIPASE L1"/>
    <property type="match status" value="1"/>
</dbReference>
<keyword evidence="3" id="KW-1185">Reference proteome</keyword>
<dbReference type="PANTHER" id="PTHR30383:SF5">
    <property type="entry name" value="SGNH HYDROLASE-TYPE ESTERASE DOMAIN-CONTAINING PROTEIN"/>
    <property type="match status" value="1"/>
</dbReference>
<dbReference type="InterPro" id="IPR051532">
    <property type="entry name" value="Ester_Hydrolysis_Enzymes"/>
</dbReference>
<dbReference type="InterPro" id="IPR013830">
    <property type="entry name" value="SGNH_hydro"/>
</dbReference>
<dbReference type="SUPFAM" id="SSF52266">
    <property type="entry name" value="SGNH hydrolase"/>
    <property type="match status" value="1"/>
</dbReference>